<accession>A0A2U8PFF5</accession>
<evidence type="ECO:0000256" key="6">
    <source>
        <dbReference type="SAM" id="Phobius"/>
    </source>
</evidence>
<keyword evidence="2" id="KW-1003">Cell membrane</keyword>
<organism evidence="8 9">
    <name type="scientific">Bradyrhizobium ottawaense</name>
    <dbReference type="NCBI Taxonomy" id="931866"/>
    <lineage>
        <taxon>Bacteria</taxon>
        <taxon>Pseudomonadati</taxon>
        <taxon>Pseudomonadota</taxon>
        <taxon>Alphaproteobacteria</taxon>
        <taxon>Hyphomicrobiales</taxon>
        <taxon>Nitrobacteraceae</taxon>
        <taxon>Bradyrhizobium</taxon>
    </lineage>
</organism>
<evidence type="ECO:0000256" key="3">
    <source>
        <dbReference type="ARBA" id="ARBA00022692"/>
    </source>
</evidence>
<dbReference type="Gene3D" id="1.20.950.20">
    <property type="entry name" value="Transmembrane di-heme cytochromes, Chain C"/>
    <property type="match status" value="1"/>
</dbReference>
<dbReference type="Proteomes" id="UP000215703">
    <property type="component" value="Chromosome"/>
</dbReference>
<dbReference type="PANTHER" id="PTHR30485">
    <property type="entry name" value="NI/FE-HYDROGENASE 1 B-TYPE CYTOCHROME SUBUNIT"/>
    <property type="match status" value="1"/>
</dbReference>
<comment type="subcellular location">
    <subcellularLocation>
        <location evidence="1">Cell membrane</location>
        <topology evidence="1">Multi-pass membrane protein</topology>
    </subcellularLocation>
</comment>
<dbReference type="InterPro" id="IPR016174">
    <property type="entry name" value="Di-haem_cyt_TM"/>
</dbReference>
<gene>
    <name evidence="8" type="ORF">CIT37_33445</name>
</gene>
<evidence type="ECO:0000313" key="9">
    <source>
        <dbReference type="Proteomes" id="UP000215703"/>
    </source>
</evidence>
<feature type="transmembrane region" description="Helical" evidence="6">
    <location>
        <begin position="112"/>
        <end position="137"/>
    </location>
</feature>
<keyword evidence="3 6" id="KW-0812">Transmembrane</keyword>
<name>A0A2U8PFF5_9BRAD</name>
<keyword evidence="5 6" id="KW-0472">Membrane</keyword>
<feature type="domain" description="Cytochrome b561 bacterial/Ni-hydrogenase" evidence="7">
    <location>
        <begin position="21"/>
        <end position="182"/>
    </location>
</feature>
<dbReference type="GO" id="GO:0009055">
    <property type="term" value="F:electron transfer activity"/>
    <property type="evidence" value="ECO:0007669"/>
    <property type="project" value="InterPro"/>
</dbReference>
<evidence type="ECO:0000259" key="7">
    <source>
        <dbReference type="Pfam" id="PF01292"/>
    </source>
</evidence>
<dbReference type="SUPFAM" id="SSF81342">
    <property type="entry name" value="Transmembrane di-heme cytochromes"/>
    <property type="match status" value="1"/>
</dbReference>
<evidence type="ECO:0000256" key="2">
    <source>
        <dbReference type="ARBA" id="ARBA00022475"/>
    </source>
</evidence>
<evidence type="ECO:0000256" key="5">
    <source>
        <dbReference type="ARBA" id="ARBA00023136"/>
    </source>
</evidence>
<proteinExistence type="predicted"/>
<dbReference type="GO" id="GO:0020037">
    <property type="term" value="F:heme binding"/>
    <property type="evidence" value="ECO:0007669"/>
    <property type="project" value="TreeGrafter"/>
</dbReference>
<feature type="transmembrane region" description="Helical" evidence="6">
    <location>
        <begin position="50"/>
        <end position="71"/>
    </location>
</feature>
<evidence type="ECO:0000256" key="4">
    <source>
        <dbReference type="ARBA" id="ARBA00022989"/>
    </source>
</evidence>
<evidence type="ECO:0000256" key="1">
    <source>
        <dbReference type="ARBA" id="ARBA00004651"/>
    </source>
</evidence>
<keyword evidence="4 6" id="KW-1133">Transmembrane helix</keyword>
<sequence>MSSIHDAIVAGGEKPPATVKVWDPFVRVFHWSLAGLFLLAYATGDEIENVHIAAGYTIAGLLGLRIVWGFVGPRHARFSDFVRSPRAVLAYMRDVALLRAPRYLGHNPAGGTMVVALIVMLIGTCTSGYMMTIGSFWGAKWVEEVHEAFANLTIGLVVVHVLGVLVASFEHRESLVKAMITGRKRPS</sequence>
<protein>
    <submittedName>
        <fullName evidence="8">Cytochrome B</fullName>
    </submittedName>
</protein>
<dbReference type="RefSeq" id="WP_095424293.1">
    <property type="nucleotide sequence ID" value="NZ_CP029425.2"/>
</dbReference>
<reference evidence="8 9" key="1">
    <citation type="journal article" date="2014" name="Int. J. Syst. Evol. Microbiol.">
        <title>Bradyrhizobium ottawaense sp. nov., a symbiotic nitrogen fixing bacterium from root nodules of soybeans in Canada.</title>
        <authorList>
            <person name="Yu X."/>
            <person name="Cloutier S."/>
            <person name="Tambong J.T."/>
            <person name="Bromfield E.S."/>
        </authorList>
    </citation>
    <scope>NUCLEOTIDE SEQUENCE [LARGE SCALE GENOMIC DNA]</scope>
    <source>
        <strain evidence="8 9">OO99</strain>
    </source>
</reference>
<reference evidence="8 9" key="2">
    <citation type="journal article" date="2017" name="Syst. Appl. Microbiol.">
        <title>Soybeans inoculated with root zone soils of Canadian native legumes harbour diverse and novel Bradyrhizobium spp. that possess agricultural potential.</title>
        <authorList>
            <person name="Bromfield E.S.P."/>
            <person name="Cloutier S."/>
            <person name="Tambong J.T."/>
            <person name="Tran Thi T.V."/>
        </authorList>
    </citation>
    <scope>NUCLEOTIDE SEQUENCE [LARGE SCALE GENOMIC DNA]</scope>
    <source>
        <strain evidence="8 9">OO99</strain>
    </source>
</reference>
<dbReference type="Pfam" id="PF01292">
    <property type="entry name" value="Ni_hydr_CYTB"/>
    <property type="match status" value="1"/>
</dbReference>
<feature type="transmembrane region" description="Helical" evidence="6">
    <location>
        <begin position="149"/>
        <end position="169"/>
    </location>
</feature>
<dbReference type="InterPro" id="IPR051542">
    <property type="entry name" value="Hydrogenase_cytochrome"/>
</dbReference>
<dbReference type="InterPro" id="IPR011577">
    <property type="entry name" value="Cyt_b561_bac/Ni-Hgenase"/>
</dbReference>
<dbReference type="GO" id="GO:0005886">
    <property type="term" value="C:plasma membrane"/>
    <property type="evidence" value="ECO:0007669"/>
    <property type="project" value="UniProtKB-SubCell"/>
</dbReference>
<dbReference type="GeneID" id="92967566"/>
<dbReference type="AlphaFoldDB" id="A0A2U8PFF5"/>
<dbReference type="EMBL" id="CP029425">
    <property type="protein sequence ID" value="AWL96483.1"/>
    <property type="molecule type" value="Genomic_DNA"/>
</dbReference>
<dbReference type="GO" id="GO:0022904">
    <property type="term" value="P:respiratory electron transport chain"/>
    <property type="evidence" value="ECO:0007669"/>
    <property type="project" value="InterPro"/>
</dbReference>
<evidence type="ECO:0000313" key="8">
    <source>
        <dbReference type="EMBL" id="AWL96483.1"/>
    </source>
</evidence>
<dbReference type="KEGG" id="bot:CIT37_33445"/>
<dbReference type="PANTHER" id="PTHR30485:SF2">
    <property type="entry name" value="BLL0597 PROTEIN"/>
    <property type="match status" value="1"/>
</dbReference>